<dbReference type="Gene3D" id="1.20.5.170">
    <property type="match status" value="1"/>
</dbReference>
<reference evidence="4 5" key="1">
    <citation type="journal article" date="2018" name="Mol. Biol. Evol.">
        <title>Analysis of the draft genome of the red seaweed Gracilariopsis chorda provides insights into genome size evolution in Rhodophyta.</title>
        <authorList>
            <person name="Lee J."/>
            <person name="Yang E.C."/>
            <person name="Graf L."/>
            <person name="Yang J.H."/>
            <person name="Qiu H."/>
            <person name="Zel Zion U."/>
            <person name="Chan C.X."/>
            <person name="Stephens T.G."/>
            <person name="Weber A.P.M."/>
            <person name="Boo G.H."/>
            <person name="Boo S.M."/>
            <person name="Kim K.M."/>
            <person name="Shin Y."/>
            <person name="Jung M."/>
            <person name="Lee S.J."/>
            <person name="Yim H.S."/>
            <person name="Lee J.H."/>
            <person name="Bhattacharya D."/>
            <person name="Yoon H.S."/>
        </authorList>
    </citation>
    <scope>NUCLEOTIDE SEQUENCE [LARGE SCALE GENOMIC DNA]</scope>
    <source>
        <strain evidence="4 5">SKKU-2015</strain>
        <tissue evidence="4">Whole body</tissue>
    </source>
</reference>
<accession>A0A2V3IJ44</accession>
<dbReference type="SUPFAM" id="SSF57959">
    <property type="entry name" value="Leucine zipper domain"/>
    <property type="match status" value="1"/>
</dbReference>
<dbReference type="PROSITE" id="PS50217">
    <property type="entry name" value="BZIP"/>
    <property type="match status" value="1"/>
</dbReference>
<feature type="domain" description="BZIP" evidence="3">
    <location>
        <begin position="258"/>
        <end position="321"/>
    </location>
</feature>
<dbReference type="EMBL" id="NBIV01000177">
    <property type="protein sequence ID" value="PXF42079.1"/>
    <property type="molecule type" value="Genomic_DNA"/>
</dbReference>
<keyword evidence="5" id="KW-1185">Reference proteome</keyword>
<feature type="coiled-coil region" evidence="1">
    <location>
        <begin position="283"/>
        <end position="324"/>
    </location>
</feature>
<dbReference type="OrthoDB" id="11201at2759"/>
<protein>
    <recommendedName>
        <fullName evidence="3">BZIP domain-containing protein</fullName>
    </recommendedName>
</protein>
<dbReference type="InterPro" id="IPR046347">
    <property type="entry name" value="bZIP_sf"/>
</dbReference>
<comment type="caution">
    <text evidence="4">The sequence shown here is derived from an EMBL/GenBank/DDBJ whole genome shotgun (WGS) entry which is preliminary data.</text>
</comment>
<dbReference type="AlphaFoldDB" id="A0A2V3IJ44"/>
<dbReference type="STRING" id="448386.A0A2V3IJ44"/>
<evidence type="ECO:0000256" key="1">
    <source>
        <dbReference type="SAM" id="Coils"/>
    </source>
</evidence>
<dbReference type="InterPro" id="IPR004827">
    <property type="entry name" value="bZIP"/>
</dbReference>
<dbReference type="SMART" id="SM00338">
    <property type="entry name" value="BRLZ"/>
    <property type="match status" value="1"/>
</dbReference>
<feature type="compositionally biased region" description="Polar residues" evidence="2">
    <location>
        <begin position="138"/>
        <end position="148"/>
    </location>
</feature>
<evidence type="ECO:0000259" key="3">
    <source>
        <dbReference type="PROSITE" id="PS50217"/>
    </source>
</evidence>
<name>A0A2V3IJ44_9FLOR</name>
<sequence>MPAIDTPTVAASAAAASAVASVALSAQPWLPTPSPPIRLTPRFSPTFGQLQSPGVSAEIAANPGDPNAPSQSLSDLFRCTEYPFTSAAPRAIHVPQPPTRPVQPKQDVSFVQSQPVATNPPIASSAALTAAFRPVQNPPHQSVFSQAPHSFPLGAADNAPTLPPRPAITSAATATAPAIAPVSDLTKAALTVGGQRAVLGSGIMSNAVQEAQVRARMKAESFAKARKRKRAEHPTDAEKAVEKISEDDARLTAEQLKRKRYERRLALNRESAAVSRVRRREYVKLLEEQLVNAEKERVRLATELEDMQKQHNKLKDHLRNLERAV</sequence>
<dbReference type="Proteomes" id="UP000247409">
    <property type="component" value="Unassembled WGS sequence"/>
</dbReference>
<evidence type="ECO:0000256" key="2">
    <source>
        <dbReference type="SAM" id="MobiDB-lite"/>
    </source>
</evidence>
<dbReference type="GO" id="GO:0003700">
    <property type="term" value="F:DNA-binding transcription factor activity"/>
    <property type="evidence" value="ECO:0007669"/>
    <property type="project" value="InterPro"/>
</dbReference>
<keyword evidence="1" id="KW-0175">Coiled coil</keyword>
<dbReference type="CDD" id="cd14686">
    <property type="entry name" value="bZIP"/>
    <property type="match status" value="1"/>
</dbReference>
<evidence type="ECO:0000313" key="5">
    <source>
        <dbReference type="Proteomes" id="UP000247409"/>
    </source>
</evidence>
<organism evidence="4 5">
    <name type="scientific">Gracilariopsis chorda</name>
    <dbReference type="NCBI Taxonomy" id="448386"/>
    <lineage>
        <taxon>Eukaryota</taxon>
        <taxon>Rhodophyta</taxon>
        <taxon>Florideophyceae</taxon>
        <taxon>Rhodymeniophycidae</taxon>
        <taxon>Gracilariales</taxon>
        <taxon>Gracilariaceae</taxon>
        <taxon>Gracilariopsis</taxon>
    </lineage>
</organism>
<feature type="region of interest" description="Disordered" evidence="2">
    <location>
        <begin position="137"/>
        <end position="167"/>
    </location>
</feature>
<evidence type="ECO:0000313" key="4">
    <source>
        <dbReference type="EMBL" id="PXF42079.1"/>
    </source>
</evidence>
<gene>
    <name evidence="4" type="ORF">BWQ96_08185</name>
</gene>
<proteinExistence type="predicted"/>